<evidence type="ECO:0000313" key="6">
    <source>
        <dbReference type="EMBL" id="MBY8336210.1"/>
    </source>
</evidence>
<sequence>MREDASSSQPPRSDVSAGVGLVGLAGLLGWIAFCRAFPDISTALDLPGPHARLAGPYAALCGLLASGVPMVLWSILVDKVHRRPSTGLVLGKRGPAHSTRAISFTKLTGLWATWAVIAVLYGLCRWYWDGNYLFAMEVLAYAAVPALILSVPYIFWIDRRMEEPRDGTWHFGAFLLAREEWDREKVIGHWRAWIIKGFFGAFMISILPGGFAEVVNADPAALATRPGALALAVISLLFVIDVQIGTVGYVMTMRPLDTHIRSGNPFLAGWIAALLCYPPFVYGITGAGGLLSYENNAPGWQHWLAGEPWLMALWGGWLVVLTGMYAWATVVFGLRFSNLTYRGVITHGPYRFTRHPAYLSKNLFWWSAALPFLVTNGGLLEAVRNVVGLALVSGIYYWRARTEEAHLLREDAKYREYHAWMSRNGPLTVAIGALGHAISRGRSQQPLHPAE</sequence>
<organism evidence="6 7">
    <name type="scientific">Alteriqipengyuania abyssalis</name>
    <dbReference type="NCBI Taxonomy" id="2860200"/>
    <lineage>
        <taxon>Bacteria</taxon>
        <taxon>Pseudomonadati</taxon>
        <taxon>Pseudomonadota</taxon>
        <taxon>Alphaproteobacteria</taxon>
        <taxon>Sphingomonadales</taxon>
        <taxon>Erythrobacteraceae</taxon>
        <taxon>Alteriqipengyuania</taxon>
    </lineage>
</organism>
<feature type="transmembrane region" description="Helical" evidence="5">
    <location>
        <begin position="53"/>
        <end position="76"/>
    </location>
</feature>
<gene>
    <name evidence="6" type="ORF">KYN89_04050</name>
</gene>
<evidence type="ECO:0000256" key="2">
    <source>
        <dbReference type="ARBA" id="ARBA00022692"/>
    </source>
</evidence>
<keyword evidence="7" id="KW-1185">Reference proteome</keyword>
<feature type="transmembrane region" description="Helical" evidence="5">
    <location>
        <begin position="15"/>
        <end position="33"/>
    </location>
</feature>
<proteinExistence type="predicted"/>
<dbReference type="EMBL" id="JAHWXP010000001">
    <property type="protein sequence ID" value="MBY8336210.1"/>
    <property type="molecule type" value="Genomic_DNA"/>
</dbReference>
<evidence type="ECO:0000256" key="3">
    <source>
        <dbReference type="ARBA" id="ARBA00022989"/>
    </source>
</evidence>
<name>A0ABS7PAX4_9SPHN</name>
<dbReference type="Gene3D" id="1.20.120.1630">
    <property type="match status" value="1"/>
</dbReference>
<dbReference type="Proteomes" id="UP000759298">
    <property type="component" value="Unassembled WGS sequence"/>
</dbReference>
<evidence type="ECO:0000256" key="1">
    <source>
        <dbReference type="ARBA" id="ARBA00004141"/>
    </source>
</evidence>
<evidence type="ECO:0000313" key="7">
    <source>
        <dbReference type="Proteomes" id="UP000759298"/>
    </source>
</evidence>
<dbReference type="RefSeq" id="WP_222823901.1">
    <property type="nucleotide sequence ID" value="NZ_JAHWXP010000001.1"/>
</dbReference>
<feature type="transmembrane region" description="Helical" evidence="5">
    <location>
        <begin position="227"/>
        <end position="250"/>
    </location>
</feature>
<feature type="transmembrane region" description="Helical" evidence="5">
    <location>
        <begin position="107"/>
        <end position="128"/>
    </location>
</feature>
<keyword evidence="2 5" id="KW-0812">Transmembrane</keyword>
<feature type="transmembrane region" description="Helical" evidence="5">
    <location>
        <begin position="311"/>
        <end position="334"/>
    </location>
</feature>
<evidence type="ECO:0000256" key="4">
    <source>
        <dbReference type="ARBA" id="ARBA00023136"/>
    </source>
</evidence>
<keyword evidence="4 5" id="KW-0472">Membrane</keyword>
<reference evidence="6 7" key="1">
    <citation type="submission" date="2021-07" db="EMBL/GenBank/DDBJ databases">
        <title>Alteriqipengyuania abyssalis NZ-12B nov, sp.nov isolated from deep sea sponge in pacific ocean.</title>
        <authorList>
            <person name="Tareen S."/>
            <person name="Wink J."/>
        </authorList>
    </citation>
    <scope>NUCLEOTIDE SEQUENCE [LARGE SCALE GENOMIC DNA]</scope>
    <source>
        <strain evidence="6 7">NZ-12B</strain>
    </source>
</reference>
<evidence type="ECO:0000256" key="5">
    <source>
        <dbReference type="SAM" id="Phobius"/>
    </source>
</evidence>
<feature type="transmembrane region" description="Helical" evidence="5">
    <location>
        <begin position="134"/>
        <end position="156"/>
    </location>
</feature>
<feature type="transmembrane region" description="Helical" evidence="5">
    <location>
        <begin position="193"/>
        <end position="215"/>
    </location>
</feature>
<accession>A0ABS7PAX4</accession>
<keyword evidence="3 5" id="KW-1133">Transmembrane helix</keyword>
<comment type="caution">
    <text evidence="6">The sequence shown here is derived from an EMBL/GenBank/DDBJ whole genome shotgun (WGS) entry which is preliminary data.</text>
</comment>
<comment type="subcellular location">
    <subcellularLocation>
        <location evidence="1">Membrane</location>
        <topology evidence="1">Multi-pass membrane protein</topology>
    </subcellularLocation>
</comment>
<protein>
    <submittedName>
        <fullName evidence="6">DUF1295 domain-containing protein</fullName>
    </submittedName>
</protein>
<feature type="transmembrane region" description="Helical" evidence="5">
    <location>
        <begin position="270"/>
        <end position="291"/>
    </location>
</feature>
<dbReference type="Pfam" id="PF04140">
    <property type="entry name" value="ICMT"/>
    <property type="match status" value="1"/>
</dbReference>
<dbReference type="InterPro" id="IPR007269">
    <property type="entry name" value="ICMT_MeTrfase"/>
</dbReference>